<evidence type="ECO:0000256" key="2">
    <source>
        <dbReference type="ARBA" id="ARBA00004818"/>
    </source>
</evidence>
<comment type="pathway">
    <text evidence="2">Organic acid metabolism; glycolate biosynthesis; glycolate from 2-phosphoglycolate: step 1/1.</text>
</comment>
<dbReference type="Gene3D" id="1.10.150.240">
    <property type="entry name" value="Putative phosphatase, domain 2"/>
    <property type="match status" value="1"/>
</dbReference>
<comment type="caution">
    <text evidence="5">The sequence shown here is derived from an EMBL/GenBank/DDBJ whole genome shotgun (WGS) entry which is preliminary data.</text>
</comment>
<dbReference type="SFLD" id="SFLDS00003">
    <property type="entry name" value="Haloacid_Dehalogenase"/>
    <property type="match status" value="1"/>
</dbReference>
<name>A0A084SXS8_9BACT</name>
<accession>A0A084SXS8</accession>
<dbReference type="InterPro" id="IPR050155">
    <property type="entry name" value="HAD-like_hydrolase_sf"/>
</dbReference>
<evidence type="ECO:0000256" key="1">
    <source>
        <dbReference type="ARBA" id="ARBA00000830"/>
    </source>
</evidence>
<evidence type="ECO:0000256" key="4">
    <source>
        <dbReference type="ARBA" id="ARBA00013078"/>
    </source>
</evidence>
<dbReference type="EMBL" id="JPMI01000061">
    <property type="protein sequence ID" value="KFA93263.1"/>
    <property type="molecule type" value="Genomic_DNA"/>
</dbReference>
<dbReference type="Gene3D" id="3.40.50.1000">
    <property type="entry name" value="HAD superfamily/HAD-like"/>
    <property type="match status" value="1"/>
</dbReference>
<reference evidence="5 6" key="1">
    <citation type="submission" date="2014-07" db="EMBL/GenBank/DDBJ databases">
        <title>Draft Genome Sequence of Gephyronic Acid Producer, Cystobacter violaceus Strain Cb vi76.</title>
        <authorList>
            <person name="Stevens D.C."/>
            <person name="Young J."/>
            <person name="Carmichael R."/>
            <person name="Tan J."/>
            <person name="Taylor R.E."/>
        </authorList>
    </citation>
    <scope>NUCLEOTIDE SEQUENCE [LARGE SCALE GENOMIC DNA]</scope>
    <source>
        <strain evidence="5 6">Cb vi76</strain>
    </source>
</reference>
<dbReference type="PROSITE" id="PS01228">
    <property type="entry name" value="COF_1"/>
    <property type="match status" value="1"/>
</dbReference>
<dbReference type="AlphaFoldDB" id="A0A084SXS8"/>
<dbReference type="PANTHER" id="PTHR43434:SF1">
    <property type="entry name" value="PHOSPHOGLYCOLATE PHOSPHATASE"/>
    <property type="match status" value="1"/>
</dbReference>
<gene>
    <name evidence="5" type="ORF">Q664_10365</name>
</gene>
<dbReference type="InterPro" id="IPR023198">
    <property type="entry name" value="PGP-like_dom2"/>
</dbReference>
<dbReference type="Proteomes" id="UP000028547">
    <property type="component" value="Unassembled WGS sequence"/>
</dbReference>
<protein>
    <recommendedName>
        <fullName evidence="4">phosphoglycolate phosphatase</fullName>
        <ecNumber evidence="4">3.1.3.18</ecNumber>
    </recommendedName>
</protein>
<dbReference type="SFLD" id="SFLDG01129">
    <property type="entry name" value="C1.5:_HAD__Beta-PGM__Phosphata"/>
    <property type="match status" value="1"/>
</dbReference>
<evidence type="ECO:0000256" key="3">
    <source>
        <dbReference type="ARBA" id="ARBA00006171"/>
    </source>
</evidence>
<dbReference type="GO" id="GO:0006281">
    <property type="term" value="P:DNA repair"/>
    <property type="evidence" value="ECO:0007669"/>
    <property type="project" value="TreeGrafter"/>
</dbReference>
<sequence>MGAMRPTVLLFDIDGTLVTTGGAGRRSMALAFQALHGRLDACDSFSMSGMTDRAIVRKGLDIIGAHPSSDAISAVIDSYLLHLAQEVPLVDERDYRLHPGMREAVDAALSRPGFAVGLGTGNVRQGARIKLERVRIHDRFSFGGFGCDHEDRVELIRHGAQSGASQLGVPLQECRVVVIGDTPKDVAAAKGIGASCIGVGTGSFTPDALLSCGADYAFPDFTAREALAALLDGR</sequence>
<dbReference type="RefSeq" id="WP_043392795.1">
    <property type="nucleotide sequence ID" value="NZ_JPMI01000061.1"/>
</dbReference>
<comment type="catalytic activity">
    <reaction evidence="1">
        <text>2-phosphoglycolate + H2O = glycolate + phosphate</text>
        <dbReference type="Rhea" id="RHEA:14369"/>
        <dbReference type="ChEBI" id="CHEBI:15377"/>
        <dbReference type="ChEBI" id="CHEBI:29805"/>
        <dbReference type="ChEBI" id="CHEBI:43474"/>
        <dbReference type="ChEBI" id="CHEBI:58033"/>
        <dbReference type="EC" id="3.1.3.18"/>
    </reaction>
</comment>
<dbReference type="InterPro" id="IPR023214">
    <property type="entry name" value="HAD_sf"/>
</dbReference>
<dbReference type="PANTHER" id="PTHR43434">
    <property type="entry name" value="PHOSPHOGLYCOLATE PHOSPHATASE"/>
    <property type="match status" value="1"/>
</dbReference>
<dbReference type="EC" id="3.1.3.18" evidence="4"/>
<comment type="similarity">
    <text evidence="3">Belongs to the HAD-like hydrolase superfamily. CbbY/CbbZ/Gph/YieH family.</text>
</comment>
<dbReference type="Pfam" id="PF00702">
    <property type="entry name" value="Hydrolase"/>
    <property type="match status" value="1"/>
</dbReference>
<dbReference type="InterPro" id="IPR036412">
    <property type="entry name" value="HAD-like_sf"/>
</dbReference>
<proteinExistence type="inferred from homology"/>
<dbReference type="SUPFAM" id="SSF56784">
    <property type="entry name" value="HAD-like"/>
    <property type="match status" value="1"/>
</dbReference>
<dbReference type="GO" id="GO:0008967">
    <property type="term" value="F:phosphoglycolate phosphatase activity"/>
    <property type="evidence" value="ECO:0007669"/>
    <property type="project" value="UniProtKB-EC"/>
</dbReference>
<evidence type="ECO:0000313" key="5">
    <source>
        <dbReference type="EMBL" id="KFA93263.1"/>
    </source>
</evidence>
<organism evidence="5 6">
    <name type="scientific">Archangium violaceum Cb vi76</name>
    <dbReference type="NCBI Taxonomy" id="1406225"/>
    <lineage>
        <taxon>Bacteria</taxon>
        <taxon>Pseudomonadati</taxon>
        <taxon>Myxococcota</taxon>
        <taxon>Myxococcia</taxon>
        <taxon>Myxococcales</taxon>
        <taxon>Cystobacterineae</taxon>
        <taxon>Archangiaceae</taxon>
        <taxon>Archangium</taxon>
    </lineage>
</organism>
<evidence type="ECO:0000313" key="6">
    <source>
        <dbReference type="Proteomes" id="UP000028547"/>
    </source>
</evidence>